<keyword evidence="3" id="KW-1003">Cell membrane</keyword>
<dbReference type="SUPFAM" id="SSF54523">
    <property type="entry name" value="Pili subunits"/>
    <property type="match status" value="1"/>
</dbReference>
<evidence type="ECO:0000256" key="5">
    <source>
        <dbReference type="ARBA" id="ARBA00022519"/>
    </source>
</evidence>
<evidence type="ECO:0000313" key="13">
    <source>
        <dbReference type="EMBL" id="TXS91324.1"/>
    </source>
</evidence>
<evidence type="ECO:0000256" key="7">
    <source>
        <dbReference type="ARBA" id="ARBA00022989"/>
    </source>
</evidence>
<comment type="caution">
    <text evidence="13">The sequence shown here is derived from an EMBL/GenBank/DDBJ whole genome shotgun (WGS) entry which is preliminary data.</text>
</comment>
<comment type="subcellular location">
    <subcellularLocation>
        <location evidence="1">Cell inner membrane</location>
        <topology evidence="1">Single-pass membrane protein</topology>
    </subcellularLocation>
</comment>
<dbReference type="GO" id="GO:0005886">
    <property type="term" value="C:plasma membrane"/>
    <property type="evidence" value="ECO:0007669"/>
    <property type="project" value="UniProtKB-SubCell"/>
</dbReference>
<evidence type="ECO:0000256" key="4">
    <source>
        <dbReference type="ARBA" id="ARBA00022481"/>
    </source>
</evidence>
<dbReference type="Gene3D" id="3.30.700.10">
    <property type="entry name" value="Glycoprotein, Type 4 Pilin"/>
    <property type="match status" value="1"/>
</dbReference>
<feature type="domain" description="General secretion pathway GspH" evidence="12">
    <location>
        <begin position="73"/>
        <end position="163"/>
    </location>
</feature>
<keyword evidence="4" id="KW-0488">Methylation</keyword>
<keyword evidence="7 11" id="KW-1133">Transmembrane helix</keyword>
<evidence type="ECO:0000256" key="9">
    <source>
        <dbReference type="ARBA" id="ARBA00025772"/>
    </source>
</evidence>
<organism evidence="13 14">
    <name type="scientific">Parahaliea maris</name>
    <dbReference type="NCBI Taxonomy" id="2716870"/>
    <lineage>
        <taxon>Bacteria</taxon>
        <taxon>Pseudomonadati</taxon>
        <taxon>Pseudomonadota</taxon>
        <taxon>Gammaproteobacteria</taxon>
        <taxon>Cellvibrionales</taxon>
        <taxon>Halieaceae</taxon>
        <taxon>Parahaliea</taxon>
    </lineage>
</organism>
<dbReference type="GO" id="GO:0015627">
    <property type="term" value="C:type II protein secretion system complex"/>
    <property type="evidence" value="ECO:0007669"/>
    <property type="project" value="InterPro"/>
</dbReference>
<dbReference type="Pfam" id="PF07963">
    <property type="entry name" value="N_methyl"/>
    <property type="match status" value="1"/>
</dbReference>
<sequence length="176" mass="18786">MACRAVKVKTLTWATGAKAQPTTQVFRRSQPARGFTLLELVVALAIAGLLMALVVPAAGRLYSGMQYREGIREAMTVLTAARMRAITSGKPQDVEVRPDKRSIYYAGKTHTLPSGVTMAVHSARELNREGTGVIRFYPEGGASGGGIDIESSRGDGVSVEVDWLTGAVSQARYASN</sequence>
<dbReference type="NCBIfam" id="TIGR02532">
    <property type="entry name" value="IV_pilin_GFxxxE"/>
    <property type="match status" value="1"/>
</dbReference>
<proteinExistence type="inferred from homology"/>
<dbReference type="GO" id="GO:0015628">
    <property type="term" value="P:protein secretion by the type II secretion system"/>
    <property type="evidence" value="ECO:0007669"/>
    <property type="project" value="InterPro"/>
</dbReference>
<dbReference type="InterPro" id="IPR012902">
    <property type="entry name" value="N_methyl_site"/>
</dbReference>
<gene>
    <name evidence="13" type="ORF">FV139_16455</name>
</gene>
<feature type="transmembrane region" description="Helical" evidence="11">
    <location>
        <begin position="40"/>
        <end position="62"/>
    </location>
</feature>
<dbReference type="Pfam" id="PF12019">
    <property type="entry name" value="GspH"/>
    <property type="match status" value="1"/>
</dbReference>
<dbReference type="AlphaFoldDB" id="A0A5C8ZU73"/>
<evidence type="ECO:0000259" key="12">
    <source>
        <dbReference type="Pfam" id="PF12019"/>
    </source>
</evidence>
<evidence type="ECO:0000256" key="10">
    <source>
        <dbReference type="ARBA" id="ARBA00030775"/>
    </source>
</evidence>
<evidence type="ECO:0000313" key="14">
    <source>
        <dbReference type="Proteomes" id="UP000321039"/>
    </source>
</evidence>
<evidence type="ECO:0000256" key="6">
    <source>
        <dbReference type="ARBA" id="ARBA00022692"/>
    </source>
</evidence>
<dbReference type="InterPro" id="IPR045584">
    <property type="entry name" value="Pilin-like"/>
</dbReference>
<dbReference type="RefSeq" id="WP_148069558.1">
    <property type="nucleotide sequence ID" value="NZ_VRZA01000006.1"/>
</dbReference>
<evidence type="ECO:0000256" key="1">
    <source>
        <dbReference type="ARBA" id="ARBA00004377"/>
    </source>
</evidence>
<dbReference type="InterPro" id="IPR022346">
    <property type="entry name" value="T2SS_GspH"/>
</dbReference>
<keyword evidence="8 11" id="KW-0472">Membrane</keyword>
<protein>
    <recommendedName>
        <fullName evidence="2">Type II secretion system protein H</fullName>
    </recommendedName>
    <alternativeName>
        <fullName evidence="10">General secretion pathway protein H</fullName>
    </alternativeName>
</protein>
<keyword evidence="6 11" id="KW-0812">Transmembrane</keyword>
<accession>A0A5C8ZU73</accession>
<evidence type="ECO:0000256" key="8">
    <source>
        <dbReference type="ARBA" id="ARBA00023136"/>
    </source>
</evidence>
<reference evidence="13 14" key="1">
    <citation type="submission" date="2019-08" db="EMBL/GenBank/DDBJ databases">
        <title>Parahaliea maris sp. nov., isolated from the surface seawater.</title>
        <authorList>
            <person name="Liu Y."/>
        </authorList>
    </citation>
    <scope>NUCLEOTIDE SEQUENCE [LARGE SCALE GENOMIC DNA]</scope>
    <source>
        <strain evidence="13 14">HSLHS9</strain>
    </source>
</reference>
<evidence type="ECO:0000256" key="2">
    <source>
        <dbReference type="ARBA" id="ARBA00021549"/>
    </source>
</evidence>
<dbReference type="PROSITE" id="PS00409">
    <property type="entry name" value="PROKAR_NTER_METHYL"/>
    <property type="match status" value="1"/>
</dbReference>
<dbReference type="EMBL" id="VRZA01000006">
    <property type="protein sequence ID" value="TXS91324.1"/>
    <property type="molecule type" value="Genomic_DNA"/>
</dbReference>
<dbReference type="Proteomes" id="UP000321039">
    <property type="component" value="Unassembled WGS sequence"/>
</dbReference>
<keyword evidence="5" id="KW-0997">Cell inner membrane</keyword>
<keyword evidence="14" id="KW-1185">Reference proteome</keyword>
<evidence type="ECO:0000256" key="11">
    <source>
        <dbReference type="SAM" id="Phobius"/>
    </source>
</evidence>
<name>A0A5C8ZU73_9GAMM</name>
<evidence type="ECO:0000256" key="3">
    <source>
        <dbReference type="ARBA" id="ARBA00022475"/>
    </source>
</evidence>
<comment type="similarity">
    <text evidence="9">Belongs to the GSP H family.</text>
</comment>